<dbReference type="Gene3D" id="3.40.50.300">
    <property type="entry name" value="P-loop containing nucleotide triphosphate hydrolases"/>
    <property type="match status" value="2"/>
</dbReference>
<dbReference type="InterPro" id="IPR006935">
    <property type="entry name" value="Helicase/UvrB_N"/>
</dbReference>
<dbReference type="OrthoDB" id="9776021at2"/>
<dbReference type="InterPro" id="IPR014001">
    <property type="entry name" value="Helicase_ATP-bd"/>
</dbReference>
<dbReference type="InterPro" id="IPR027417">
    <property type="entry name" value="P-loop_NTPase"/>
</dbReference>
<dbReference type="GO" id="GO:0005524">
    <property type="term" value="F:ATP binding"/>
    <property type="evidence" value="ECO:0007669"/>
    <property type="project" value="InterPro"/>
</dbReference>
<dbReference type="SMART" id="SM00487">
    <property type="entry name" value="DEXDc"/>
    <property type="match status" value="1"/>
</dbReference>
<dbReference type="GO" id="GO:0005829">
    <property type="term" value="C:cytosol"/>
    <property type="evidence" value="ECO:0007669"/>
    <property type="project" value="TreeGrafter"/>
</dbReference>
<dbReference type="GO" id="GO:0003677">
    <property type="term" value="F:DNA binding"/>
    <property type="evidence" value="ECO:0007669"/>
    <property type="project" value="InterPro"/>
</dbReference>
<evidence type="ECO:0000259" key="1">
    <source>
        <dbReference type="PROSITE" id="PS51192"/>
    </source>
</evidence>
<feature type="domain" description="Helicase ATP-binding" evidence="1">
    <location>
        <begin position="34"/>
        <end position="204"/>
    </location>
</feature>
<accession>A0A0F5NHV7</accession>
<dbReference type="Proteomes" id="UP000193781">
    <property type="component" value="Unassembled WGS sequence"/>
</dbReference>
<dbReference type="STRING" id="244292.ABW17_26070"/>
<comment type="caution">
    <text evidence="2">The sequence shown here is derived from an EMBL/GenBank/DDBJ whole genome shotgun (WGS) entry which is preliminary data.</text>
</comment>
<dbReference type="GO" id="GO:0016787">
    <property type="term" value="F:hydrolase activity"/>
    <property type="evidence" value="ECO:0007669"/>
    <property type="project" value="InterPro"/>
</dbReference>
<dbReference type="CDD" id="cd18785">
    <property type="entry name" value="SF2_C"/>
    <property type="match status" value="1"/>
</dbReference>
<gene>
    <name evidence="2" type="ORF">AWC17_14655</name>
</gene>
<keyword evidence="3" id="KW-1185">Reference proteome</keyword>
<dbReference type="Pfam" id="PF00271">
    <property type="entry name" value="Helicase_C"/>
    <property type="match status" value="1"/>
</dbReference>
<dbReference type="InterPro" id="IPR001650">
    <property type="entry name" value="Helicase_C-like"/>
</dbReference>
<dbReference type="EMBL" id="LQPH01000161">
    <property type="protein sequence ID" value="ORW16449.1"/>
    <property type="molecule type" value="Genomic_DNA"/>
</dbReference>
<dbReference type="PANTHER" id="PTHR47396">
    <property type="entry name" value="TYPE I RESTRICTION ENZYME ECOKI R PROTEIN"/>
    <property type="match status" value="1"/>
</dbReference>
<name>A0A0F5NHV7_9MYCO</name>
<reference evidence="2 3" key="1">
    <citation type="submission" date="2016-01" db="EMBL/GenBank/DDBJ databases">
        <title>The new phylogeny of the genus Mycobacterium.</title>
        <authorList>
            <person name="Tarcisio F."/>
            <person name="Conor M."/>
            <person name="Antonella G."/>
            <person name="Elisabetta G."/>
            <person name="Giulia F.S."/>
            <person name="Sara T."/>
            <person name="Anna F."/>
            <person name="Clotilde B."/>
            <person name="Roberto B."/>
            <person name="Veronica D.S."/>
            <person name="Fabio R."/>
            <person name="Monica P."/>
            <person name="Olivier J."/>
            <person name="Enrico T."/>
            <person name="Nicola S."/>
        </authorList>
    </citation>
    <scope>NUCLEOTIDE SEQUENCE [LARGE SCALE GENOMIC DNA]</scope>
    <source>
        <strain evidence="2 3">DSM 44803</strain>
    </source>
</reference>
<evidence type="ECO:0000313" key="2">
    <source>
        <dbReference type="EMBL" id="ORW16449.1"/>
    </source>
</evidence>
<dbReference type="SUPFAM" id="SSF52540">
    <property type="entry name" value="P-loop containing nucleoside triphosphate hydrolases"/>
    <property type="match status" value="1"/>
</dbReference>
<dbReference type="RefSeq" id="WP_007172175.1">
    <property type="nucleotide sequence ID" value="NZ_LQPH01000161.1"/>
</dbReference>
<dbReference type="PANTHER" id="PTHR47396:SF1">
    <property type="entry name" value="ATP-DEPENDENT HELICASE IRC3-RELATED"/>
    <property type="match status" value="1"/>
</dbReference>
<organism evidence="2 3">
    <name type="scientific">Mycobacterium nebraskense</name>
    <dbReference type="NCBI Taxonomy" id="244292"/>
    <lineage>
        <taxon>Bacteria</taxon>
        <taxon>Bacillati</taxon>
        <taxon>Actinomycetota</taxon>
        <taxon>Actinomycetes</taxon>
        <taxon>Mycobacteriales</taxon>
        <taxon>Mycobacteriaceae</taxon>
        <taxon>Mycobacterium</taxon>
    </lineage>
</organism>
<protein>
    <recommendedName>
        <fullName evidence="1">Helicase ATP-binding domain-containing protein</fullName>
    </recommendedName>
</protein>
<dbReference type="Pfam" id="PF04851">
    <property type="entry name" value="ResIII"/>
    <property type="match status" value="1"/>
</dbReference>
<evidence type="ECO:0000313" key="3">
    <source>
        <dbReference type="Proteomes" id="UP000193781"/>
    </source>
</evidence>
<dbReference type="PROSITE" id="PS51192">
    <property type="entry name" value="HELICASE_ATP_BIND_1"/>
    <property type="match status" value="1"/>
</dbReference>
<dbReference type="AlphaFoldDB" id="A0A0F5NHV7"/>
<dbReference type="InterPro" id="IPR050742">
    <property type="entry name" value="Helicase_Restrict-Modif_Enz"/>
</dbReference>
<proteinExistence type="predicted"/>
<sequence>MKIDQYVTLRPTVTGNASLREPQIEAYETLTGHDFDAPEGREVSVVLPVGCGKSGLLALTPFAAQSHRALLVAPNLKIADQLLKDLTPSDPKFFYLKRKVLDSAPFPEPAEIRGTSTNVTDLEVADIVVTNIHQLQRAENTWLAKLPADFFDLIMFDEGHHNVAESWDTLRRHFPDARIVNVSATPGRADGRIMAGEIIYSYPISRAVEKGYVKRINGYRLNPTTLHYVRRPDDNTEVEVSLEEVRRLGERDAGFRRSVVSSDATLTTIAEASRQKLFELREKTGEARLKIIAAALNMEHCKQVVAKFRELGLRADFVHSLIEGKSKANERVYQRLENHELDVIVQVRKLGEGYDHPYLSVAAVFSIFNNLSPFMQFVGRIMRVIPDVDPFDAVNDGVVVFHVGGNITGVWNDFQEFAEADQEFFAQLIDETVVEPLPTREPPPGGGQNAPLPVITGQADIQLENLTLIALSADPDVAQALTVLKEKGIDTGVKFDQLQRVQPTKQQTRRSKKTLLDDLVKNEAGKFLAKHSLNRVGRELDRTRENFVTVKSAIDRRIKTMVPSGATNRKDYTADDCDYLIARLPQIVAAVEEELRHG</sequence>